<dbReference type="GO" id="GO:0045454">
    <property type="term" value="P:cell redox homeostasis"/>
    <property type="evidence" value="ECO:0007669"/>
    <property type="project" value="TreeGrafter"/>
</dbReference>
<evidence type="ECO:0000259" key="8">
    <source>
        <dbReference type="PROSITE" id="PS51352"/>
    </source>
</evidence>
<evidence type="ECO:0000256" key="5">
    <source>
        <dbReference type="ARBA" id="ARBA00023157"/>
    </source>
</evidence>
<dbReference type="EMBL" id="CP003153">
    <property type="protein sequence ID" value="AEV27410.1"/>
    <property type="molecule type" value="Genomic_DNA"/>
</dbReference>
<comment type="similarity">
    <text evidence="1">Belongs to the thioredoxin family.</text>
</comment>
<evidence type="ECO:0000256" key="2">
    <source>
        <dbReference type="ARBA" id="ARBA00022448"/>
    </source>
</evidence>
<dbReference type="PROSITE" id="PS00194">
    <property type="entry name" value="THIOREDOXIN_1"/>
    <property type="match status" value="1"/>
</dbReference>
<dbReference type="SUPFAM" id="SSF52833">
    <property type="entry name" value="Thioredoxin-like"/>
    <property type="match status" value="1"/>
</dbReference>
<dbReference type="InterPro" id="IPR036249">
    <property type="entry name" value="Thioredoxin-like_sf"/>
</dbReference>
<dbReference type="HOGENOM" id="CLU_090389_10_0_4"/>
<dbReference type="OrthoDB" id="9790390at2"/>
<evidence type="ECO:0000256" key="4">
    <source>
        <dbReference type="ARBA" id="ARBA00022982"/>
    </source>
</evidence>
<dbReference type="RefSeq" id="WP_014238090.1">
    <property type="nucleotide sequence ID" value="NC_016616.1"/>
</dbReference>
<keyword evidence="2" id="KW-0813">Transport</keyword>
<dbReference type="NCBIfam" id="NF008229">
    <property type="entry name" value="PRK10996.1"/>
    <property type="match status" value="1"/>
</dbReference>
<dbReference type="PROSITE" id="PS51352">
    <property type="entry name" value="THIOREDOXIN_2"/>
    <property type="match status" value="1"/>
</dbReference>
<keyword evidence="6" id="KW-0676">Redox-active center</keyword>
<dbReference type="Pfam" id="PF00085">
    <property type="entry name" value="Thioredoxin"/>
    <property type="match status" value="1"/>
</dbReference>
<dbReference type="GO" id="GO:0015035">
    <property type="term" value="F:protein-disulfide reductase activity"/>
    <property type="evidence" value="ECO:0007669"/>
    <property type="project" value="UniProtKB-UniRule"/>
</dbReference>
<sequence>MAAPESLHLVCPHCQAVNRLPAQRLTEQPTCGRCKAALFTGEPLAVNSAALEAHLGRSDLPLLVDFWAPWCGPCRMMAPAFAQAARQLEPHYRLLKLDTEAEPAMAARFGIRSIPTLALFRGGREVARQAGAMDAANLIRWLRSVDV</sequence>
<keyword evidence="4" id="KW-0249">Electron transport</keyword>
<dbReference type="PANTHER" id="PTHR45663:SF11">
    <property type="entry name" value="GEO12009P1"/>
    <property type="match status" value="1"/>
</dbReference>
<dbReference type="InterPro" id="IPR049299">
    <property type="entry name" value="Thio2_N"/>
</dbReference>
<organism evidence="9 10">
    <name type="scientific">Azospira oryzae (strain ATCC BAA-33 / DSM 13638 / PS)</name>
    <name type="common">Dechlorosoma suillum</name>
    <dbReference type="NCBI Taxonomy" id="640081"/>
    <lineage>
        <taxon>Bacteria</taxon>
        <taxon>Pseudomonadati</taxon>
        <taxon>Pseudomonadota</taxon>
        <taxon>Betaproteobacteria</taxon>
        <taxon>Rhodocyclales</taxon>
        <taxon>Rhodocyclaceae</taxon>
        <taxon>Azospira</taxon>
    </lineage>
</organism>
<evidence type="ECO:0000313" key="9">
    <source>
        <dbReference type="EMBL" id="AEV27410.1"/>
    </source>
</evidence>
<evidence type="ECO:0000256" key="1">
    <source>
        <dbReference type="ARBA" id="ARBA00008987"/>
    </source>
</evidence>
<dbReference type="GO" id="GO:0005829">
    <property type="term" value="C:cytosol"/>
    <property type="evidence" value="ECO:0007669"/>
    <property type="project" value="TreeGrafter"/>
</dbReference>
<name>G8QHL7_AZOOP</name>
<dbReference type="InterPro" id="IPR005746">
    <property type="entry name" value="Thioredoxin"/>
</dbReference>
<dbReference type="eggNOG" id="COG3118">
    <property type="taxonomic scope" value="Bacteria"/>
</dbReference>
<dbReference type="STRING" id="640081.Dsui_3076"/>
<dbReference type="PRINTS" id="PR00421">
    <property type="entry name" value="THIOREDOXIN"/>
</dbReference>
<dbReference type="CDD" id="cd02947">
    <property type="entry name" value="TRX_family"/>
    <property type="match status" value="1"/>
</dbReference>
<dbReference type="Proteomes" id="UP000005633">
    <property type="component" value="Chromosome"/>
</dbReference>
<proteinExistence type="inferred from homology"/>
<evidence type="ECO:0000313" key="10">
    <source>
        <dbReference type="Proteomes" id="UP000005633"/>
    </source>
</evidence>
<dbReference type="Gene3D" id="2.30.30.380">
    <property type="entry name" value="Zn-finger domain of Sec23/24"/>
    <property type="match status" value="1"/>
</dbReference>
<feature type="domain" description="Thioredoxin" evidence="8">
    <location>
        <begin position="38"/>
        <end position="147"/>
    </location>
</feature>
<dbReference type="GO" id="GO:0046872">
    <property type="term" value="F:metal ion binding"/>
    <property type="evidence" value="ECO:0007669"/>
    <property type="project" value="UniProtKB-KW"/>
</dbReference>
<reference evidence="9 10" key="1">
    <citation type="journal article" date="2012" name="J. Bacteriol.">
        <title>Complete genome sequence of the anaerobic perchlorate-reducing bacterium Azospira suillum strain PS.</title>
        <authorList>
            <person name="Byrne-Bailey K.G."/>
            <person name="Coates J.D."/>
        </authorList>
    </citation>
    <scope>NUCLEOTIDE SEQUENCE [LARGE SCALE GENOMIC DNA]</scope>
    <source>
        <strain evidence="10">ATCC BAA-33 / DSM 13638 / PS</strain>
    </source>
</reference>
<dbReference type="AlphaFoldDB" id="G8QHL7"/>
<accession>G8QHL7</accession>
<keyword evidence="3" id="KW-0479">Metal-binding</keyword>
<protein>
    <recommendedName>
        <fullName evidence="7">Thioredoxin</fullName>
    </recommendedName>
</protein>
<dbReference type="PANTHER" id="PTHR45663">
    <property type="entry name" value="GEO12009P1"/>
    <property type="match status" value="1"/>
</dbReference>
<evidence type="ECO:0000256" key="3">
    <source>
        <dbReference type="ARBA" id="ARBA00022723"/>
    </source>
</evidence>
<dbReference type="InterPro" id="IPR013766">
    <property type="entry name" value="Thioredoxin_domain"/>
</dbReference>
<dbReference type="Gene3D" id="3.40.30.10">
    <property type="entry name" value="Glutaredoxin"/>
    <property type="match status" value="1"/>
</dbReference>
<evidence type="ECO:0000256" key="7">
    <source>
        <dbReference type="NCBIfam" id="TIGR01068"/>
    </source>
</evidence>
<dbReference type="Pfam" id="PF21352">
    <property type="entry name" value="Zn_ribbon_Thio2"/>
    <property type="match status" value="1"/>
</dbReference>
<gene>
    <name evidence="9" type="ordered locus">Dsui_3076</name>
</gene>
<dbReference type="NCBIfam" id="TIGR01068">
    <property type="entry name" value="thioredoxin"/>
    <property type="match status" value="1"/>
</dbReference>
<dbReference type="InterPro" id="IPR017937">
    <property type="entry name" value="Thioredoxin_CS"/>
</dbReference>
<keyword evidence="5" id="KW-1015">Disulfide bond</keyword>
<evidence type="ECO:0000256" key="6">
    <source>
        <dbReference type="ARBA" id="ARBA00023284"/>
    </source>
</evidence>
<dbReference type="KEGG" id="dsu:Dsui_3076"/>